<evidence type="ECO:0000313" key="2">
    <source>
        <dbReference type="EMBL" id="SVC66054.1"/>
    </source>
</evidence>
<feature type="domain" description="Helix-turn-helix" evidence="1">
    <location>
        <begin position="13"/>
        <end position="64"/>
    </location>
</feature>
<reference evidence="2" key="1">
    <citation type="submission" date="2018-05" db="EMBL/GenBank/DDBJ databases">
        <authorList>
            <person name="Lanie J.A."/>
            <person name="Ng W.-L."/>
            <person name="Kazmierczak K.M."/>
            <person name="Andrzejewski T.M."/>
            <person name="Davidsen T.M."/>
            <person name="Wayne K.J."/>
            <person name="Tettelin H."/>
            <person name="Glass J.I."/>
            <person name="Rusch D."/>
            <person name="Podicherti R."/>
            <person name="Tsui H.-C.T."/>
            <person name="Winkler M.E."/>
        </authorList>
    </citation>
    <scope>NUCLEOTIDE SEQUENCE</scope>
</reference>
<dbReference type="Pfam" id="PF12728">
    <property type="entry name" value="HTH_17"/>
    <property type="match status" value="1"/>
</dbReference>
<dbReference type="AlphaFoldDB" id="A0A382NXZ7"/>
<proteinExistence type="predicted"/>
<dbReference type="InterPro" id="IPR041657">
    <property type="entry name" value="HTH_17"/>
</dbReference>
<protein>
    <recommendedName>
        <fullName evidence="1">Helix-turn-helix domain-containing protein</fullName>
    </recommendedName>
</protein>
<dbReference type="EMBL" id="UINC01103571">
    <property type="protein sequence ID" value="SVC66054.1"/>
    <property type="molecule type" value="Genomic_DNA"/>
</dbReference>
<dbReference type="InterPro" id="IPR009061">
    <property type="entry name" value="DNA-bd_dom_put_sf"/>
</dbReference>
<gene>
    <name evidence="2" type="ORF">METZ01_LOCUS318908</name>
</gene>
<organism evidence="2">
    <name type="scientific">marine metagenome</name>
    <dbReference type="NCBI Taxonomy" id="408172"/>
    <lineage>
        <taxon>unclassified sequences</taxon>
        <taxon>metagenomes</taxon>
        <taxon>ecological metagenomes</taxon>
    </lineage>
</organism>
<accession>A0A382NXZ7</accession>
<dbReference type="SUPFAM" id="SSF46955">
    <property type="entry name" value="Putative DNA-binding domain"/>
    <property type="match status" value="1"/>
</dbReference>
<evidence type="ECO:0000259" key="1">
    <source>
        <dbReference type="Pfam" id="PF12728"/>
    </source>
</evidence>
<sequence length="76" mass="8883">MHRQSASKRKTELLSRTEAADYLRIAPHTLAVWKCTSRYSLPCVKIGRLAKYRKEDLDDFIQRRTTGLVQKGEKDF</sequence>
<name>A0A382NXZ7_9ZZZZ</name>